<name>A0A8J3QCK0_9ACTN</name>
<evidence type="ECO:0000256" key="1">
    <source>
        <dbReference type="SAM" id="MobiDB-lite"/>
    </source>
</evidence>
<dbReference type="Proteomes" id="UP000612899">
    <property type="component" value="Unassembled WGS sequence"/>
</dbReference>
<comment type="caution">
    <text evidence="2">The sequence shown here is derived from an EMBL/GenBank/DDBJ whole genome shotgun (WGS) entry which is preliminary data.</text>
</comment>
<protein>
    <submittedName>
        <fullName evidence="2">Uncharacterized protein</fullName>
    </submittedName>
</protein>
<keyword evidence="3" id="KW-1185">Reference proteome</keyword>
<reference evidence="2" key="1">
    <citation type="submission" date="2021-01" db="EMBL/GenBank/DDBJ databases">
        <title>Whole genome shotgun sequence of Rhizocola hellebori NBRC 109834.</title>
        <authorList>
            <person name="Komaki H."/>
            <person name="Tamura T."/>
        </authorList>
    </citation>
    <scope>NUCLEOTIDE SEQUENCE</scope>
    <source>
        <strain evidence="2">NBRC 109834</strain>
    </source>
</reference>
<feature type="compositionally biased region" description="Basic and acidic residues" evidence="1">
    <location>
        <begin position="10"/>
        <end position="19"/>
    </location>
</feature>
<accession>A0A8J3QCK0</accession>
<dbReference type="EMBL" id="BONY01000034">
    <property type="protein sequence ID" value="GIH07208.1"/>
    <property type="molecule type" value="Genomic_DNA"/>
</dbReference>
<gene>
    <name evidence="2" type="ORF">Rhe02_52750</name>
</gene>
<feature type="region of interest" description="Disordered" evidence="1">
    <location>
        <begin position="1"/>
        <end position="20"/>
    </location>
</feature>
<evidence type="ECO:0000313" key="2">
    <source>
        <dbReference type="EMBL" id="GIH07208.1"/>
    </source>
</evidence>
<sequence length="157" mass="17734">MTDSTAYPATKEKVTEGKADWPTPPHKFGDVIAVWNTMPRPKHGLILYYTSNKKYDGDSDFDATFNYCYEITLGGWRYIVQAHVHVTFGGPGEQPKYSSGHTFVPGFKDQMFKTPDWVVAGAPTFDPATHKHDWSSNPAYRATLFSNVTGYRYPTKL</sequence>
<evidence type="ECO:0000313" key="3">
    <source>
        <dbReference type="Proteomes" id="UP000612899"/>
    </source>
</evidence>
<dbReference type="RefSeq" id="WP_203911004.1">
    <property type="nucleotide sequence ID" value="NZ_BONY01000034.1"/>
</dbReference>
<dbReference type="AlphaFoldDB" id="A0A8J3QCK0"/>
<organism evidence="2 3">
    <name type="scientific">Rhizocola hellebori</name>
    <dbReference type="NCBI Taxonomy" id="1392758"/>
    <lineage>
        <taxon>Bacteria</taxon>
        <taxon>Bacillati</taxon>
        <taxon>Actinomycetota</taxon>
        <taxon>Actinomycetes</taxon>
        <taxon>Micromonosporales</taxon>
        <taxon>Micromonosporaceae</taxon>
        <taxon>Rhizocola</taxon>
    </lineage>
</organism>
<proteinExistence type="predicted"/>